<evidence type="ECO:0000256" key="2">
    <source>
        <dbReference type="ARBA" id="ARBA00009477"/>
    </source>
</evidence>
<protein>
    <submittedName>
        <fullName evidence="7">Efflux RND transporter periplasmic adaptor subunit</fullName>
    </submittedName>
</protein>
<feature type="coiled-coil region" evidence="4">
    <location>
        <begin position="174"/>
        <end position="201"/>
    </location>
</feature>
<dbReference type="Gene3D" id="1.10.287.470">
    <property type="entry name" value="Helix hairpin bin"/>
    <property type="match status" value="1"/>
</dbReference>
<evidence type="ECO:0000259" key="5">
    <source>
        <dbReference type="Pfam" id="PF25917"/>
    </source>
</evidence>
<gene>
    <name evidence="7" type="ORF">L3556_10325</name>
</gene>
<keyword evidence="8" id="KW-1185">Reference proteome</keyword>
<name>A0ABT6F0H3_9SYNE</name>
<dbReference type="InterPro" id="IPR058625">
    <property type="entry name" value="MdtA-like_BSH"/>
</dbReference>
<dbReference type="PANTHER" id="PTHR30469:SF39">
    <property type="entry name" value="SLL0180 PROTEIN"/>
    <property type="match status" value="1"/>
</dbReference>
<dbReference type="PANTHER" id="PTHR30469">
    <property type="entry name" value="MULTIDRUG RESISTANCE PROTEIN MDTA"/>
    <property type="match status" value="1"/>
</dbReference>
<comment type="caution">
    <text evidence="7">The sequence shown here is derived from an EMBL/GenBank/DDBJ whole genome shotgun (WGS) entry which is preliminary data.</text>
</comment>
<evidence type="ECO:0000256" key="3">
    <source>
        <dbReference type="ARBA" id="ARBA00022448"/>
    </source>
</evidence>
<sequence>MAKHSFVSSVLVGCLILGTAACGRSPQQEGPPAAGVKVAAVQSDMLAQTSTFNASLQSRRSIQVLPQVSGRIVQIFVDSGQTVAEGQPLLLIDPSQQQAVVAGSFAGIQSAQANVQNAQAELRALEAQRRADLATLEFNRVQAERYTVLFEEGAVSKEQAQSFILNFRTAQANLQATEADIRAQQATIIQLEKVFQEAQANTEAQAVLLNWYQVTAPFTGIVGNIPPRVGDFVTTQTSLMTLTENQPLEVYIQIPIEQGSNIRPGTEVELLAADGSVAGRSQVFFIAPITTNNTQTVLIKALYDNSNNSLRADQQIQARVIWDQRPGLLVPTTAVTNLAGQNFVFVAESDSDGKTVARQKAIQIGPIQGNSYQVTGGLNPGEKIVVSGIQRLRDGSPINPES</sequence>
<proteinExistence type="inferred from homology"/>
<evidence type="ECO:0000313" key="7">
    <source>
        <dbReference type="EMBL" id="MDG2991322.1"/>
    </source>
</evidence>
<keyword evidence="3" id="KW-0813">Transport</keyword>
<dbReference type="Pfam" id="PF25967">
    <property type="entry name" value="RND-MFP_C"/>
    <property type="match status" value="1"/>
</dbReference>
<reference evidence="7" key="2">
    <citation type="submission" date="2022-01" db="EMBL/GenBank/DDBJ databases">
        <authorList>
            <person name="Zivanovic Y."/>
            <person name="Moreira D."/>
            <person name="Lopez-Garcia P."/>
        </authorList>
    </citation>
    <scope>NUCLEOTIDE SEQUENCE</scope>
    <source>
        <strain evidence="7">G9</strain>
    </source>
</reference>
<accession>A0ABT6F0H3</accession>
<evidence type="ECO:0000259" key="6">
    <source>
        <dbReference type="Pfam" id="PF25967"/>
    </source>
</evidence>
<dbReference type="Gene3D" id="2.40.420.20">
    <property type="match status" value="1"/>
</dbReference>
<dbReference type="NCBIfam" id="TIGR01730">
    <property type="entry name" value="RND_mfp"/>
    <property type="match status" value="1"/>
</dbReference>
<feature type="coiled-coil region" evidence="4">
    <location>
        <begin position="108"/>
        <end position="137"/>
    </location>
</feature>
<evidence type="ECO:0000256" key="4">
    <source>
        <dbReference type="SAM" id="Coils"/>
    </source>
</evidence>
<feature type="domain" description="Multidrug resistance protein MdtA-like C-terminal permuted SH3" evidence="6">
    <location>
        <begin position="328"/>
        <end position="391"/>
    </location>
</feature>
<dbReference type="EMBL" id="JAKKUT010000002">
    <property type="protein sequence ID" value="MDG2991322.1"/>
    <property type="molecule type" value="Genomic_DNA"/>
</dbReference>
<dbReference type="Pfam" id="PF25917">
    <property type="entry name" value="BSH_RND"/>
    <property type="match status" value="1"/>
</dbReference>
<comment type="similarity">
    <text evidence="2">Belongs to the membrane fusion protein (MFP) (TC 8.A.1) family.</text>
</comment>
<dbReference type="PROSITE" id="PS51257">
    <property type="entry name" value="PROKAR_LIPOPROTEIN"/>
    <property type="match status" value="1"/>
</dbReference>
<dbReference type="Gene3D" id="2.40.30.170">
    <property type="match status" value="1"/>
</dbReference>
<dbReference type="RefSeq" id="WP_277867192.1">
    <property type="nucleotide sequence ID" value="NZ_JAKKUT010000002.1"/>
</dbReference>
<comment type="subcellular location">
    <subcellularLocation>
        <location evidence="1">Cell envelope</location>
    </subcellularLocation>
</comment>
<reference evidence="7" key="1">
    <citation type="journal article" date="2022" name="Genome Biol. Evol.">
        <title>A New Gene Family Diagnostic for Intracellular Biomineralization of Amorphous Ca Carbonates by Cyanobacteria.</title>
        <authorList>
            <person name="Benzerara K."/>
            <person name="Duprat E."/>
            <person name="Bitard-Feildel T."/>
            <person name="Caumes G."/>
            <person name="Cassier-Chauvat C."/>
            <person name="Chauvat F."/>
            <person name="Dezi M."/>
            <person name="Diop S.I."/>
            <person name="Gaschignard G."/>
            <person name="Gorgen S."/>
            <person name="Gugger M."/>
            <person name="Lopez-Garcia P."/>
            <person name="Millet M."/>
            <person name="Skouri-Panet F."/>
            <person name="Moreira D."/>
            <person name="Callebaut I."/>
        </authorList>
    </citation>
    <scope>NUCLEOTIDE SEQUENCE</scope>
    <source>
        <strain evidence="7">G9</strain>
    </source>
</reference>
<evidence type="ECO:0000256" key="1">
    <source>
        <dbReference type="ARBA" id="ARBA00004196"/>
    </source>
</evidence>
<dbReference type="Proteomes" id="UP001154265">
    <property type="component" value="Unassembled WGS sequence"/>
</dbReference>
<dbReference type="Gene3D" id="2.40.50.100">
    <property type="match status" value="1"/>
</dbReference>
<dbReference type="InterPro" id="IPR058627">
    <property type="entry name" value="MdtA-like_C"/>
</dbReference>
<keyword evidence="4" id="KW-0175">Coiled coil</keyword>
<feature type="domain" description="Multidrug resistance protein MdtA-like barrel-sandwich hybrid" evidence="5">
    <location>
        <begin position="61"/>
        <end position="240"/>
    </location>
</feature>
<evidence type="ECO:0000313" key="8">
    <source>
        <dbReference type="Proteomes" id="UP001154265"/>
    </source>
</evidence>
<dbReference type="SUPFAM" id="SSF111369">
    <property type="entry name" value="HlyD-like secretion proteins"/>
    <property type="match status" value="1"/>
</dbReference>
<dbReference type="InterPro" id="IPR006143">
    <property type="entry name" value="RND_pump_MFP"/>
</dbReference>
<organism evidence="7 8">
    <name type="scientific">Candidatus Synechococcus calcipolaris G9</name>
    <dbReference type="NCBI Taxonomy" id="1497997"/>
    <lineage>
        <taxon>Bacteria</taxon>
        <taxon>Bacillati</taxon>
        <taxon>Cyanobacteriota</taxon>
        <taxon>Cyanophyceae</taxon>
        <taxon>Synechococcales</taxon>
        <taxon>Synechococcaceae</taxon>
        <taxon>Synechococcus</taxon>
    </lineage>
</organism>